<dbReference type="RefSeq" id="WP_090637494.1">
    <property type="nucleotide sequence ID" value="NZ_CVRB01000004.1"/>
</dbReference>
<dbReference type="InterPro" id="IPR048421">
    <property type="entry name" value="YqgU_beta-prop"/>
</dbReference>
<evidence type="ECO:0000313" key="4">
    <source>
        <dbReference type="Proteomes" id="UP000199087"/>
    </source>
</evidence>
<keyword evidence="1" id="KW-1133">Transmembrane helix</keyword>
<keyword evidence="1" id="KW-0812">Transmembrane</keyword>
<proteinExistence type="predicted"/>
<feature type="transmembrane region" description="Helical" evidence="1">
    <location>
        <begin position="12"/>
        <end position="28"/>
    </location>
</feature>
<feature type="domain" description="YqgU-like 6-bladed beta-propeller" evidence="2">
    <location>
        <begin position="95"/>
        <end position="359"/>
    </location>
</feature>
<name>A0A0U1P1L9_9BACI</name>
<sequence precursor="true">MDLQVKLKQSRVLFILIMIMVIDLLLGACSNDQAHSKPATKDRTKTNTVAKSSDDWKLPITVPQGNFFKIGGWFSDRQLVYITNLDQTSTVYVYNISTGKSDLLYKSENPIATVQISPSRKYLLIQSSPSTYQANVTIIDLKGTEILKKSFPSYELACEWNVFDETKLLVSIFNQDWTYKMVLFDLNNAHEAEVSLPQPFIKWIGKEKIAYLNWNKNNPELFAPVIEKNLRDEKEKTIIPLAIYFSAFQDFLLSITVNEHDSSKAAYSFYDNDQKRIYTFSIPQLTNYSDWLVPFYDYSESKKQFYTFRPLASGEADSYSKGFELVVYDLQNKNEKLIMEGMKNEPISLSPSGEACLYGNNLEKMIDLKTKKVYQLIKG</sequence>
<gene>
    <name evidence="3" type="ORF">BN000_04128</name>
</gene>
<dbReference type="SUPFAM" id="SSF82171">
    <property type="entry name" value="DPP6 N-terminal domain-like"/>
    <property type="match status" value="1"/>
</dbReference>
<dbReference type="EMBL" id="CVRB01000004">
    <property type="protein sequence ID" value="CRK84127.1"/>
    <property type="molecule type" value="Genomic_DNA"/>
</dbReference>
<keyword evidence="3" id="KW-0449">Lipoprotein</keyword>
<dbReference type="STRING" id="1499688.BN000_04128"/>
<evidence type="ECO:0000259" key="2">
    <source>
        <dbReference type="Pfam" id="PF21101"/>
    </source>
</evidence>
<protein>
    <submittedName>
        <fullName evidence="3">Putative lipoprotein</fullName>
    </submittedName>
</protein>
<dbReference type="Proteomes" id="UP000199087">
    <property type="component" value="Unassembled WGS sequence"/>
</dbReference>
<evidence type="ECO:0000256" key="1">
    <source>
        <dbReference type="SAM" id="Phobius"/>
    </source>
</evidence>
<reference evidence="4" key="1">
    <citation type="submission" date="2015-05" db="EMBL/GenBank/DDBJ databases">
        <authorList>
            <person name="Urmite Genomes"/>
        </authorList>
    </citation>
    <scope>NUCLEOTIDE SEQUENCE [LARGE SCALE GENOMIC DNA]</scope>
    <source>
        <strain evidence="4">LF1</strain>
    </source>
</reference>
<organism evidence="3 4">
    <name type="scientific">Neobacillus massiliamazoniensis</name>
    <dbReference type="NCBI Taxonomy" id="1499688"/>
    <lineage>
        <taxon>Bacteria</taxon>
        <taxon>Bacillati</taxon>
        <taxon>Bacillota</taxon>
        <taxon>Bacilli</taxon>
        <taxon>Bacillales</taxon>
        <taxon>Bacillaceae</taxon>
        <taxon>Neobacillus</taxon>
    </lineage>
</organism>
<accession>A0A0U1P1L9</accession>
<keyword evidence="4" id="KW-1185">Reference proteome</keyword>
<dbReference type="Pfam" id="PF21101">
    <property type="entry name" value="YqgU"/>
    <property type="match status" value="1"/>
</dbReference>
<keyword evidence="1" id="KW-0472">Membrane</keyword>
<dbReference type="AlphaFoldDB" id="A0A0U1P1L9"/>
<dbReference type="OrthoDB" id="2168335at2"/>
<evidence type="ECO:0000313" key="3">
    <source>
        <dbReference type="EMBL" id="CRK84127.1"/>
    </source>
</evidence>